<evidence type="ECO:0000313" key="2">
    <source>
        <dbReference type="Proteomes" id="UP000470384"/>
    </source>
</evidence>
<proteinExistence type="predicted"/>
<dbReference type="GeneID" id="300655684"/>
<gene>
    <name evidence="1" type="ORF">GTQ45_03620</name>
</gene>
<dbReference type="Proteomes" id="UP000470384">
    <property type="component" value="Unassembled WGS sequence"/>
</dbReference>
<accession>A0A845Q9I0</accession>
<dbReference type="EMBL" id="WXYQ01000003">
    <property type="protein sequence ID" value="NBG94816.1"/>
    <property type="molecule type" value="Genomic_DNA"/>
</dbReference>
<organism evidence="1 2">
    <name type="scientific">Pyruvatibacter mobilis</name>
    <dbReference type="NCBI Taxonomy" id="1712261"/>
    <lineage>
        <taxon>Bacteria</taxon>
        <taxon>Pseudomonadati</taxon>
        <taxon>Pseudomonadota</taxon>
        <taxon>Alphaproteobacteria</taxon>
        <taxon>Hyphomicrobiales</taxon>
        <taxon>Parvibaculaceae</taxon>
        <taxon>Pyruvatibacter</taxon>
    </lineage>
</organism>
<protein>
    <submittedName>
        <fullName evidence="1">PAS domain-containing protein</fullName>
    </submittedName>
</protein>
<name>A0A845Q9I0_9HYPH</name>
<dbReference type="Pfam" id="PF07310">
    <property type="entry name" value="PAS_5"/>
    <property type="match status" value="1"/>
</dbReference>
<sequence length="199" mass="22707">MAMATGVREEEMAMGMWDADPDRQQAVIPPREDAIGRVSPGWVTGAVELPLTDIPAISAEINRAHAYWCKLAGAGDLPFWGDFNPLRLRSVLQQVMLYRCQPGGRRFLIKVMGEHVADIMQFQGNGRMLDEVMGEPNLTDVTRWLKEVQASRRPRFISKSLAWQSRSYVDYWVLMLPFHNGEDGICHILSTFHFEYRPV</sequence>
<reference evidence="1 2" key="1">
    <citation type="journal article" date="2016" name="Int. J. Syst. Evol. Microbiol.">
        <title>Pyruvatibacter mobilis gen. nov., sp. nov., a marine bacterium from the culture broth of Picochlorum sp. 122.</title>
        <authorList>
            <person name="Wang G."/>
            <person name="Tang M."/>
            <person name="Wu H."/>
            <person name="Dai S."/>
            <person name="Li T."/>
            <person name="Chen C."/>
            <person name="He H."/>
            <person name="Fan J."/>
            <person name="Xiang W."/>
            <person name="Li X."/>
        </authorList>
    </citation>
    <scope>NUCLEOTIDE SEQUENCE [LARGE SCALE GENOMIC DNA]</scope>
    <source>
        <strain evidence="1 2">GYP-11</strain>
    </source>
</reference>
<dbReference type="OrthoDB" id="8478628at2"/>
<dbReference type="RefSeq" id="WP_160586883.1">
    <property type="nucleotide sequence ID" value="NZ_BMHN01000001.1"/>
</dbReference>
<comment type="caution">
    <text evidence="1">The sequence shown here is derived from an EMBL/GenBank/DDBJ whole genome shotgun (WGS) entry which is preliminary data.</text>
</comment>
<evidence type="ECO:0000313" key="1">
    <source>
        <dbReference type="EMBL" id="NBG94816.1"/>
    </source>
</evidence>
<keyword evidence="2" id="KW-1185">Reference proteome</keyword>
<dbReference type="AlphaFoldDB" id="A0A845Q9I0"/>
<dbReference type="InterPro" id="IPR009922">
    <property type="entry name" value="DUF1457"/>
</dbReference>